<gene>
    <name evidence="1" type="ORF">K431DRAFT_100753</name>
</gene>
<keyword evidence="2" id="KW-1185">Reference proteome</keyword>
<dbReference type="Proteomes" id="UP000799441">
    <property type="component" value="Unassembled WGS sequence"/>
</dbReference>
<accession>A0A9P4QI57</accession>
<comment type="caution">
    <text evidence="1">The sequence shown here is derived from an EMBL/GenBank/DDBJ whole genome shotgun (WGS) entry which is preliminary data.</text>
</comment>
<dbReference type="EMBL" id="MU003768">
    <property type="protein sequence ID" value="KAF2725321.1"/>
    <property type="molecule type" value="Genomic_DNA"/>
</dbReference>
<dbReference type="AlphaFoldDB" id="A0A9P4QI57"/>
<evidence type="ECO:0000313" key="1">
    <source>
        <dbReference type="EMBL" id="KAF2725321.1"/>
    </source>
</evidence>
<evidence type="ECO:0000313" key="2">
    <source>
        <dbReference type="Proteomes" id="UP000799441"/>
    </source>
</evidence>
<sequence length="141" mass="15915">MRYEWLLLMLRNMKTPARMEWCCSLRRDWVLLEFVKSSGTIVLACIDVSTTTCCWAQRFLSVRDQAAVAPVIIPLVSSPGSVPVCGFAPLRTLDEKSAGDCREELPRNFAQKMREAGRPCQVNIALMPCLILSHPWALSWS</sequence>
<name>A0A9P4QI57_9PEZI</name>
<reference evidence="1" key="1">
    <citation type="journal article" date="2020" name="Stud. Mycol.">
        <title>101 Dothideomycetes genomes: a test case for predicting lifestyles and emergence of pathogens.</title>
        <authorList>
            <person name="Haridas S."/>
            <person name="Albert R."/>
            <person name="Binder M."/>
            <person name="Bloem J."/>
            <person name="Labutti K."/>
            <person name="Salamov A."/>
            <person name="Andreopoulos B."/>
            <person name="Baker S."/>
            <person name="Barry K."/>
            <person name="Bills G."/>
            <person name="Bluhm B."/>
            <person name="Cannon C."/>
            <person name="Castanera R."/>
            <person name="Culley D."/>
            <person name="Daum C."/>
            <person name="Ezra D."/>
            <person name="Gonzalez J."/>
            <person name="Henrissat B."/>
            <person name="Kuo A."/>
            <person name="Liang C."/>
            <person name="Lipzen A."/>
            <person name="Lutzoni F."/>
            <person name="Magnuson J."/>
            <person name="Mondo S."/>
            <person name="Nolan M."/>
            <person name="Ohm R."/>
            <person name="Pangilinan J."/>
            <person name="Park H.-J."/>
            <person name="Ramirez L."/>
            <person name="Alfaro M."/>
            <person name="Sun H."/>
            <person name="Tritt A."/>
            <person name="Yoshinaga Y."/>
            <person name="Zwiers L.-H."/>
            <person name="Turgeon B."/>
            <person name="Goodwin S."/>
            <person name="Spatafora J."/>
            <person name="Crous P."/>
            <person name="Grigoriev I."/>
        </authorList>
    </citation>
    <scope>NUCLEOTIDE SEQUENCE</scope>
    <source>
        <strain evidence="1">CBS 116435</strain>
    </source>
</reference>
<proteinExistence type="predicted"/>
<protein>
    <submittedName>
        <fullName evidence="1">Uncharacterized protein</fullName>
    </submittedName>
</protein>
<organism evidence="1 2">
    <name type="scientific">Polychaeton citri CBS 116435</name>
    <dbReference type="NCBI Taxonomy" id="1314669"/>
    <lineage>
        <taxon>Eukaryota</taxon>
        <taxon>Fungi</taxon>
        <taxon>Dikarya</taxon>
        <taxon>Ascomycota</taxon>
        <taxon>Pezizomycotina</taxon>
        <taxon>Dothideomycetes</taxon>
        <taxon>Dothideomycetidae</taxon>
        <taxon>Capnodiales</taxon>
        <taxon>Capnodiaceae</taxon>
        <taxon>Polychaeton</taxon>
    </lineage>
</organism>